<evidence type="ECO:0000256" key="1">
    <source>
        <dbReference type="ARBA" id="ARBA00004651"/>
    </source>
</evidence>
<feature type="transmembrane region" description="Helical" evidence="7">
    <location>
        <begin position="168"/>
        <end position="193"/>
    </location>
</feature>
<feature type="transmembrane region" description="Helical" evidence="7">
    <location>
        <begin position="114"/>
        <end position="136"/>
    </location>
</feature>
<dbReference type="GO" id="GO:0005886">
    <property type="term" value="C:plasma membrane"/>
    <property type="evidence" value="ECO:0007669"/>
    <property type="project" value="UniProtKB-SubCell"/>
</dbReference>
<feature type="transmembrane region" description="Helical" evidence="7">
    <location>
        <begin position="314"/>
        <end position="334"/>
    </location>
</feature>
<dbReference type="PANTHER" id="PTHR23517">
    <property type="entry name" value="RESISTANCE PROTEIN MDTM, PUTATIVE-RELATED-RELATED"/>
    <property type="match status" value="1"/>
</dbReference>
<keyword evidence="4 7" id="KW-0812">Transmembrane</keyword>
<gene>
    <name evidence="9" type="primary">yttB_1</name>
    <name evidence="9" type="ORF">EJ065_0700</name>
</gene>
<dbReference type="InterPro" id="IPR036259">
    <property type="entry name" value="MFS_trans_sf"/>
</dbReference>
<dbReference type="InterPro" id="IPR005829">
    <property type="entry name" value="Sugar_transporter_CS"/>
</dbReference>
<sequence length="476" mass="49906">MSSAMKARSGKSRFARGWNACGSNRLFEPEGAWKRAGRGRMLAGARGQSFLPTSVGHPAMNPVATVLRALGGGGLPRTYWVLWVGTFVNRLGSFVAPFLALYLTRERGFNVEQAGIIVALNGAGAVLAAPLGGMLADRVGRRLTLAGGLWLGSGAMLLIGHSERPGSIAVAAFLLGILGDLYRPAVSAAVADLVPPRDRARAYGLLYWVINLGFAIALPLAGLLAGMGYRLLFIADAVTTFLYGCCVWAFVPETRPPEARAAHAAHSPLGAVLTPFRDSVYLAFCLPVFALALLFHQSFMSLPVTLTQQGLTPAQYGLVMSVNGVLIVALQPFVVRGVGRVRRSTALAVAGVLTAVGFGLHALPATVPLAMAAVAVWTLGEIVHSPVAPSVVADLAPAELRGSYQGAYHMMWGLASSVAPALGGAMLGHVGAQALWAGCFCVGLAAAAWHLTIAGARRRRVETLRLERPEMSASLD</sequence>
<evidence type="ECO:0000256" key="2">
    <source>
        <dbReference type="ARBA" id="ARBA00022448"/>
    </source>
</evidence>
<feature type="transmembrane region" description="Helical" evidence="7">
    <location>
        <begin position="205"/>
        <end position="225"/>
    </location>
</feature>
<proteinExistence type="predicted"/>
<protein>
    <submittedName>
        <fullName evidence="9">Major facilitator superfamily transporter</fullName>
    </submittedName>
</protein>
<accession>A0A410RKA2</accession>
<dbReference type="PROSITE" id="PS00216">
    <property type="entry name" value="SUGAR_TRANSPORT_1"/>
    <property type="match status" value="1"/>
</dbReference>
<comment type="subcellular location">
    <subcellularLocation>
        <location evidence="1">Cell membrane</location>
        <topology evidence="1">Multi-pass membrane protein</topology>
    </subcellularLocation>
</comment>
<evidence type="ECO:0000256" key="4">
    <source>
        <dbReference type="ARBA" id="ARBA00022692"/>
    </source>
</evidence>
<evidence type="ECO:0000256" key="7">
    <source>
        <dbReference type="SAM" id="Phobius"/>
    </source>
</evidence>
<dbReference type="PANTHER" id="PTHR23517:SF2">
    <property type="entry name" value="MULTIDRUG RESISTANCE PROTEIN MDTH"/>
    <property type="match status" value="1"/>
</dbReference>
<feature type="transmembrane region" description="Helical" evidence="7">
    <location>
        <begin position="80"/>
        <end position="102"/>
    </location>
</feature>
<feature type="transmembrane region" description="Helical" evidence="7">
    <location>
        <begin position="143"/>
        <end position="162"/>
    </location>
</feature>
<evidence type="ECO:0000256" key="3">
    <source>
        <dbReference type="ARBA" id="ARBA00022475"/>
    </source>
</evidence>
<evidence type="ECO:0000256" key="6">
    <source>
        <dbReference type="ARBA" id="ARBA00023136"/>
    </source>
</evidence>
<feature type="domain" description="Major facilitator superfamily (MFS) profile" evidence="8">
    <location>
        <begin position="78"/>
        <end position="460"/>
    </location>
</feature>
<keyword evidence="5 7" id="KW-1133">Transmembrane helix</keyword>
<dbReference type="PROSITE" id="PS50850">
    <property type="entry name" value="MFS"/>
    <property type="match status" value="1"/>
</dbReference>
<dbReference type="InterPro" id="IPR050171">
    <property type="entry name" value="MFS_Transporters"/>
</dbReference>
<evidence type="ECO:0000313" key="9">
    <source>
        <dbReference type="EMBL" id="QAT82306.1"/>
    </source>
</evidence>
<dbReference type="Proteomes" id="UP000288758">
    <property type="component" value="Chromosome"/>
</dbReference>
<dbReference type="Pfam" id="PF07690">
    <property type="entry name" value="MFS_1"/>
    <property type="match status" value="1"/>
</dbReference>
<dbReference type="SUPFAM" id="SSF103473">
    <property type="entry name" value="MFS general substrate transporter"/>
    <property type="match status" value="1"/>
</dbReference>
<dbReference type="CDD" id="cd17329">
    <property type="entry name" value="MFS_MdtH_MDR_like"/>
    <property type="match status" value="1"/>
</dbReference>
<dbReference type="Gene3D" id="1.20.1250.20">
    <property type="entry name" value="MFS general substrate transporter like domains"/>
    <property type="match status" value="1"/>
</dbReference>
<feature type="transmembrane region" description="Helical" evidence="7">
    <location>
        <begin position="346"/>
        <end position="363"/>
    </location>
</feature>
<name>A0A410RKA2_CORCK</name>
<reference evidence="9 10" key="1">
    <citation type="submission" date="2018-12" db="EMBL/GenBank/DDBJ databases">
        <title>Complete Genome Sequence of the Corallopyronin A producing Myxobacterium Corallococcus coralloides B035.</title>
        <authorList>
            <person name="Bouhired S.M."/>
            <person name="Rupp O."/>
            <person name="Blom J."/>
            <person name="Schaeberle T.F."/>
            <person name="Kehraus S."/>
            <person name="Schiefer A."/>
            <person name="Pfarr K."/>
            <person name="Goesmann A."/>
            <person name="Hoerauf A."/>
            <person name="Koenig G.M."/>
        </authorList>
    </citation>
    <scope>NUCLEOTIDE SEQUENCE [LARGE SCALE GENOMIC DNA]</scope>
    <source>
        <strain evidence="9 10">B035</strain>
    </source>
</reference>
<dbReference type="EMBL" id="CP034669">
    <property type="protein sequence ID" value="QAT82306.1"/>
    <property type="molecule type" value="Genomic_DNA"/>
</dbReference>
<dbReference type="InterPro" id="IPR011701">
    <property type="entry name" value="MFS"/>
</dbReference>
<feature type="transmembrane region" description="Helical" evidence="7">
    <location>
        <begin position="434"/>
        <end position="456"/>
    </location>
</feature>
<keyword evidence="6 7" id="KW-0472">Membrane</keyword>
<keyword evidence="2" id="KW-0813">Transport</keyword>
<dbReference type="AlphaFoldDB" id="A0A410RKA2"/>
<evidence type="ECO:0000256" key="5">
    <source>
        <dbReference type="ARBA" id="ARBA00022989"/>
    </source>
</evidence>
<feature type="transmembrane region" description="Helical" evidence="7">
    <location>
        <begin position="280"/>
        <end position="302"/>
    </location>
</feature>
<organism evidence="9 10">
    <name type="scientific">Corallococcus coralloides</name>
    <name type="common">Myxococcus coralloides</name>
    <dbReference type="NCBI Taxonomy" id="184914"/>
    <lineage>
        <taxon>Bacteria</taxon>
        <taxon>Pseudomonadati</taxon>
        <taxon>Myxococcota</taxon>
        <taxon>Myxococcia</taxon>
        <taxon>Myxococcales</taxon>
        <taxon>Cystobacterineae</taxon>
        <taxon>Myxococcaceae</taxon>
        <taxon>Corallococcus</taxon>
    </lineage>
</organism>
<keyword evidence="3" id="KW-1003">Cell membrane</keyword>
<dbReference type="InterPro" id="IPR020846">
    <property type="entry name" value="MFS_dom"/>
</dbReference>
<dbReference type="GO" id="GO:0022857">
    <property type="term" value="F:transmembrane transporter activity"/>
    <property type="evidence" value="ECO:0007669"/>
    <property type="project" value="InterPro"/>
</dbReference>
<evidence type="ECO:0000259" key="8">
    <source>
        <dbReference type="PROSITE" id="PS50850"/>
    </source>
</evidence>
<evidence type="ECO:0000313" key="10">
    <source>
        <dbReference type="Proteomes" id="UP000288758"/>
    </source>
</evidence>
<feature type="transmembrane region" description="Helical" evidence="7">
    <location>
        <begin position="231"/>
        <end position="251"/>
    </location>
</feature>